<sequence length="374" mass="41462">MKVVVDDKIPALKGVLDPYADVLYKEGKAISKEDLVDADALIVRTRTLCNKDLLEGTSVRMVATATIGTDHMDLAWLEQKGIHWCNAPGCNSGSVKQYIASVLAHLILDGTVPSETTLGIVGVGMVGSKIESLAKALGFKVLLNDPPRARREGADKFCSLDYLLSNSDIVTFHTPLIRQGEDATFHLMDESKLALLKKGAVVINSSRGEVCETRAMLKGLDNGQISRLVLDVWENEPNIDSKLHNKVWIGTPHIAGYSVDGKSNGSTMTIHAIAREFGLPLQDWQPTSLPVPDYPFIHLDNNSEPAYLTAAKAILRTYDILEDDKRLREDPEDFEKQRGSYPVRREFHIWEITPSRATRPETIEMLMALGFRVK</sequence>
<feature type="active site" description="Proton donor" evidence="5">
    <location>
        <position position="253"/>
    </location>
</feature>
<feature type="binding site" evidence="5">
    <location>
        <position position="145"/>
    </location>
    <ligand>
        <name>NAD(+)</name>
        <dbReference type="ChEBI" id="CHEBI:57540"/>
    </ligand>
</feature>
<comment type="function">
    <text evidence="5">Catalyzes the oxidation of erythronate-4-phosphate to 3-hydroxy-2-oxo-4-phosphonooxybutanoate.</text>
</comment>
<evidence type="ECO:0000256" key="4">
    <source>
        <dbReference type="ARBA" id="ARBA00023096"/>
    </source>
</evidence>
<dbReference type="SUPFAM" id="SSF52283">
    <property type="entry name" value="Formate/glycerate dehydrogenase catalytic domain-like"/>
    <property type="match status" value="1"/>
</dbReference>
<feature type="domain" description="D-isomer specific 2-hydroxyacid dehydrogenase NAD-binding" evidence="6">
    <location>
        <begin position="112"/>
        <end position="255"/>
    </location>
</feature>
<dbReference type="HAMAP" id="MF_01825">
    <property type="entry name" value="PdxB"/>
    <property type="match status" value="1"/>
</dbReference>
<dbReference type="InterPro" id="IPR006140">
    <property type="entry name" value="D-isomer_DH_NAD-bd"/>
</dbReference>
<keyword evidence="1 5" id="KW-0963">Cytoplasm</keyword>
<feature type="binding site" evidence="5">
    <location>
        <position position="66"/>
    </location>
    <ligand>
        <name>substrate</name>
    </ligand>
</feature>
<comment type="similarity">
    <text evidence="5">Belongs to the D-isomer specific 2-hydroxyacid dehydrogenase family. PdxB subfamily.</text>
</comment>
<evidence type="ECO:0000259" key="7">
    <source>
        <dbReference type="Pfam" id="PF11890"/>
    </source>
</evidence>
<evidence type="ECO:0000256" key="5">
    <source>
        <dbReference type="HAMAP-Rule" id="MF_01825"/>
    </source>
</evidence>
<organism evidence="8 9">
    <name type="scientific">Xiashengella succiniciproducens</name>
    <dbReference type="NCBI Taxonomy" id="2949635"/>
    <lineage>
        <taxon>Bacteria</taxon>
        <taxon>Pseudomonadati</taxon>
        <taxon>Bacteroidota</taxon>
        <taxon>Bacteroidia</taxon>
        <taxon>Marinilabiliales</taxon>
        <taxon>Marinilabiliaceae</taxon>
        <taxon>Xiashengella</taxon>
    </lineage>
</organism>
<dbReference type="GO" id="GO:0005737">
    <property type="term" value="C:cytoplasm"/>
    <property type="evidence" value="ECO:0007669"/>
    <property type="project" value="UniProtKB-SubCell"/>
</dbReference>
<feature type="binding site" evidence="5">
    <location>
        <position position="45"/>
    </location>
    <ligand>
        <name>substrate</name>
    </ligand>
</feature>
<feature type="binding site" evidence="5">
    <location>
        <position position="231"/>
    </location>
    <ligand>
        <name>NAD(+)</name>
        <dbReference type="ChEBI" id="CHEBI:57540"/>
    </ligand>
</feature>
<protein>
    <recommendedName>
        <fullName evidence="5">Erythronate-4-phosphate dehydrogenase</fullName>
        <ecNumber evidence="5">1.1.1.290</ecNumber>
    </recommendedName>
</protein>
<dbReference type="AlphaFoldDB" id="A0A9J6ZQL7"/>
<dbReference type="InterPro" id="IPR020921">
    <property type="entry name" value="Erythronate-4-P_DHase"/>
</dbReference>
<keyword evidence="9" id="KW-1185">Reference proteome</keyword>
<evidence type="ECO:0000259" key="6">
    <source>
        <dbReference type="Pfam" id="PF02826"/>
    </source>
</evidence>
<dbReference type="InterPro" id="IPR029753">
    <property type="entry name" value="D-isomer_DH_CS"/>
</dbReference>
<feature type="binding site" evidence="5">
    <location>
        <position position="256"/>
    </location>
    <ligand>
        <name>NAD(+)</name>
        <dbReference type="ChEBI" id="CHEBI:57540"/>
    </ligand>
</feature>
<feature type="binding site" evidence="5">
    <location>
        <position position="257"/>
    </location>
    <ligand>
        <name>substrate</name>
    </ligand>
</feature>
<dbReference type="Gene3D" id="3.30.1370.170">
    <property type="match status" value="1"/>
</dbReference>
<evidence type="ECO:0000256" key="1">
    <source>
        <dbReference type="ARBA" id="ARBA00022490"/>
    </source>
</evidence>
<feature type="domain" description="Erythronate-4-phosphate dehydrogenase dimerisation" evidence="7">
    <location>
        <begin position="289"/>
        <end position="370"/>
    </location>
</feature>
<dbReference type="InterPro" id="IPR036291">
    <property type="entry name" value="NAD(P)-bd_dom_sf"/>
</dbReference>
<dbReference type="GO" id="GO:0046983">
    <property type="term" value="F:protein dimerization activity"/>
    <property type="evidence" value="ECO:0007669"/>
    <property type="project" value="InterPro"/>
</dbReference>
<dbReference type="KEGG" id="alkq:M9189_00900"/>
<keyword evidence="4 5" id="KW-0664">Pyridoxine biosynthesis</keyword>
<dbReference type="SUPFAM" id="SSF51735">
    <property type="entry name" value="NAD(P)-binding Rossmann-fold domains"/>
    <property type="match status" value="1"/>
</dbReference>
<feature type="active site" evidence="5">
    <location>
        <position position="207"/>
    </location>
</feature>
<dbReference type="GO" id="GO:0051287">
    <property type="term" value="F:NAD binding"/>
    <property type="evidence" value="ECO:0007669"/>
    <property type="project" value="InterPro"/>
</dbReference>
<feature type="active site" evidence="5">
    <location>
        <position position="236"/>
    </location>
</feature>
<keyword evidence="2 5" id="KW-0560">Oxidoreductase</keyword>
<dbReference type="GO" id="GO:0008615">
    <property type="term" value="P:pyridoxine biosynthetic process"/>
    <property type="evidence" value="ECO:0007669"/>
    <property type="project" value="UniProtKB-UniRule"/>
</dbReference>
<dbReference type="InterPro" id="IPR050223">
    <property type="entry name" value="D-isomer_2-hydroxyacid_DH"/>
</dbReference>
<comment type="caution">
    <text evidence="5">Lacks conserved residue(s) required for the propagation of feature annotation.</text>
</comment>
<evidence type="ECO:0000256" key="3">
    <source>
        <dbReference type="ARBA" id="ARBA00023027"/>
    </source>
</evidence>
<dbReference type="InterPro" id="IPR038251">
    <property type="entry name" value="PdxB_dimer_sf"/>
</dbReference>
<evidence type="ECO:0000313" key="9">
    <source>
        <dbReference type="Proteomes" id="UP001056426"/>
    </source>
</evidence>
<dbReference type="InterPro" id="IPR024531">
    <property type="entry name" value="Erythronate-4-P_DHase_dimer"/>
</dbReference>
<dbReference type="CDD" id="cd12158">
    <property type="entry name" value="ErythrP_dh"/>
    <property type="match status" value="1"/>
</dbReference>
<dbReference type="Pfam" id="PF11890">
    <property type="entry name" value="DUF3410"/>
    <property type="match status" value="1"/>
</dbReference>
<gene>
    <name evidence="5" type="primary">pdxB</name>
    <name evidence="8" type="ORF">M9189_00900</name>
</gene>
<evidence type="ECO:0000256" key="2">
    <source>
        <dbReference type="ARBA" id="ARBA00023002"/>
    </source>
</evidence>
<dbReference type="PANTHER" id="PTHR10996">
    <property type="entry name" value="2-HYDROXYACID DEHYDROGENASE-RELATED"/>
    <property type="match status" value="1"/>
</dbReference>
<keyword evidence="3 5" id="KW-0520">NAD</keyword>
<comment type="subcellular location">
    <subcellularLocation>
        <location evidence="5">Cytoplasm</location>
    </subcellularLocation>
</comment>
<dbReference type="EC" id="1.1.1.290" evidence="5"/>
<name>A0A9J6ZQL7_9BACT</name>
<dbReference type="EMBL" id="CP098400">
    <property type="protein sequence ID" value="URW79915.1"/>
    <property type="molecule type" value="Genomic_DNA"/>
</dbReference>
<evidence type="ECO:0000313" key="8">
    <source>
        <dbReference type="EMBL" id="URW79915.1"/>
    </source>
</evidence>
<accession>A0A9J6ZQL7</accession>
<feature type="binding site" evidence="5">
    <location>
        <position position="174"/>
    </location>
    <ligand>
        <name>NAD(+)</name>
        <dbReference type="ChEBI" id="CHEBI:57540"/>
    </ligand>
</feature>
<dbReference type="Proteomes" id="UP001056426">
    <property type="component" value="Chromosome"/>
</dbReference>
<reference evidence="8" key="1">
    <citation type="submission" date="2022-05" db="EMBL/GenBank/DDBJ databases">
        <authorList>
            <person name="Sun X."/>
        </authorList>
    </citation>
    <scope>NUCLEOTIDE SEQUENCE</scope>
    <source>
        <strain evidence="8">Ai-910</strain>
    </source>
</reference>
<comment type="pathway">
    <text evidence="5">Cofactor biosynthesis; pyridoxine 5'-phosphate biosynthesis; pyridoxine 5'-phosphate from D-erythrose 4-phosphate: step 2/5.</text>
</comment>
<comment type="catalytic activity">
    <reaction evidence="5">
        <text>4-phospho-D-erythronate + NAD(+) = (R)-3-hydroxy-2-oxo-4-phosphooxybutanoate + NADH + H(+)</text>
        <dbReference type="Rhea" id="RHEA:18829"/>
        <dbReference type="ChEBI" id="CHEBI:15378"/>
        <dbReference type="ChEBI" id="CHEBI:57540"/>
        <dbReference type="ChEBI" id="CHEBI:57945"/>
        <dbReference type="ChEBI" id="CHEBI:58538"/>
        <dbReference type="ChEBI" id="CHEBI:58766"/>
        <dbReference type="EC" id="1.1.1.290"/>
    </reaction>
</comment>
<proteinExistence type="inferred from homology"/>
<dbReference type="PROSITE" id="PS00671">
    <property type="entry name" value="D_2_HYDROXYACID_DH_3"/>
    <property type="match status" value="1"/>
</dbReference>
<dbReference type="GO" id="GO:0033711">
    <property type="term" value="F:4-phosphoerythronate dehydrogenase activity"/>
    <property type="evidence" value="ECO:0007669"/>
    <property type="project" value="UniProtKB-EC"/>
</dbReference>
<dbReference type="Pfam" id="PF02826">
    <property type="entry name" value="2-Hacid_dh_C"/>
    <property type="match status" value="1"/>
</dbReference>
<dbReference type="Gene3D" id="3.40.50.720">
    <property type="entry name" value="NAD(P)-binding Rossmann-like Domain"/>
    <property type="match status" value="2"/>
</dbReference>
<reference evidence="8" key="2">
    <citation type="submission" date="2022-06" db="EMBL/GenBank/DDBJ databases">
        <title>Xiashengella guii gen. nov. sp. nov., a bacterium isolated form anaerobic digestion tank.</title>
        <authorList>
            <person name="Huang H."/>
        </authorList>
    </citation>
    <scope>NUCLEOTIDE SEQUENCE</scope>
    <source>
        <strain evidence="8">Ai-910</strain>
    </source>
</reference>
<comment type="subunit">
    <text evidence="5">Homodimer.</text>
</comment>
<dbReference type="RefSeq" id="WP_250724027.1">
    <property type="nucleotide sequence ID" value="NZ_CP098400.1"/>
</dbReference>